<sequence>MAFQPVPSLQSRQKRDKRTIYELAVTEAETHSIKKVFTERSKPKLPSRKADIQLVDPLIITGEAVTQFTDSKNQIYVRNVTLKDADSGKVILQRFAPTALHTAEAMAKDARWGQHYFKAVSNKANCKKHSAATRQLKEQQKFPHFHFGAWYNLSMVNLVVSSETLQKGNEEGKQAVADFCAWFKLFAIQYFDPLIQNKHSGLCDAFRQELIDRSKEHFPWAMDRVPGLDKHCHTLYSTISPFQGFSGKSHKDHKDADVSILVNFGQHAILELWHYNCQVVLQPLDIVVFLSNSIYHRTIQHPAHVAANSKVGDRMAISCFFRKGLLDKREPIKQNAAHLAKVATEKQRQLKRQKVAAPVADDSDDNFILDLSTNEESGDMSTDEESSDTSTDADD</sequence>
<feature type="region of interest" description="Disordered" evidence="1">
    <location>
        <begin position="353"/>
        <end position="395"/>
    </location>
</feature>
<dbReference type="OrthoDB" id="2555528at2759"/>
<evidence type="ECO:0000313" key="2">
    <source>
        <dbReference type="EMBL" id="SPO26295.1"/>
    </source>
</evidence>
<organism evidence="2 3">
    <name type="scientific">Ustilago trichophora</name>
    <dbReference type="NCBI Taxonomy" id="86804"/>
    <lineage>
        <taxon>Eukaryota</taxon>
        <taxon>Fungi</taxon>
        <taxon>Dikarya</taxon>
        <taxon>Basidiomycota</taxon>
        <taxon>Ustilaginomycotina</taxon>
        <taxon>Ustilaginomycetes</taxon>
        <taxon>Ustilaginales</taxon>
        <taxon>Ustilaginaceae</taxon>
        <taxon>Ustilago</taxon>
    </lineage>
</organism>
<keyword evidence="3" id="KW-1185">Reference proteome</keyword>
<proteinExistence type="predicted"/>
<dbReference type="EMBL" id="OOIN01000013">
    <property type="protein sequence ID" value="SPO26295.1"/>
    <property type="molecule type" value="Genomic_DNA"/>
</dbReference>
<reference evidence="2 3" key="1">
    <citation type="submission" date="2018-03" db="EMBL/GenBank/DDBJ databases">
        <authorList>
            <person name="Guldener U."/>
        </authorList>
    </citation>
    <scope>NUCLEOTIDE SEQUENCE [LARGE SCALE GENOMIC DNA]</scope>
    <source>
        <strain evidence="2 3">NBRC100155</strain>
    </source>
</reference>
<protein>
    <submittedName>
        <fullName evidence="2">Uncharacterized protein</fullName>
    </submittedName>
</protein>
<dbReference type="Gene3D" id="3.60.130.30">
    <property type="match status" value="1"/>
</dbReference>
<accession>A0A5C3E896</accession>
<name>A0A5C3E896_9BASI</name>
<evidence type="ECO:0000313" key="3">
    <source>
        <dbReference type="Proteomes" id="UP000324022"/>
    </source>
</evidence>
<feature type="compositionally biased region" description="Acidic residues" evidence="1">
    <location>
        <begin position="376"/>
        <end position="395"/>
    </location>
</feature>
<gene>
    <name evidence="2" type="ORF">UTRI_02571</name>
</gene>
<evidence type="ECO:0000256" key="1">
    <source>
        <dbReference type="SAM" id="MobiDB-lite"/>
    </source>
</evidence>
<dbReference type="Proteomes" id="UP000324022">
    <property type="component" value="Unassembled WGS sequence"/>
</dbReference>
<dbReference type="AlphaFoldDB" id="A0A5C3E896"/>